<dbReference type="Pfam" id="PF04397">
    <property type="entry name" value="LytTR"/>
    <property type="match status" value="1"/>
</dbReference>
<dbReference type="InterPro" id="IPR001789">
    <property type="entry name" value="Sig_transdc_resp-reg_receiver"/>
</dbReference>
<dbReference type="AlphaFoldDB" id="A0A1H9ZUN0"/>
<dbReference type="Gene3D" id="3.40.50.2300">
    <property type="match status" value="1"/>
</dbReference>
<dbReference type="PROSITE" id="PS50110">
    <property type="entry name" value="RESPONSE_REGULATORY"/>
    <property type="match status" value="1"/>
</dbReference>
<dbReference type="InterPro" id="IPR046947">
    <property type="entry name" value="LytR-like"/>
</dbReference>
<keyword evidence="2" id="KW-0597">Phosphoprotein</keyword>
<accession>A0A1H9ZUN0</accession>
<feature type="domain" description="Response regulatory" evidence="3">
    <location>
        <begin position="3"/>
        <end position="114"/>
    </location>
</feature>
<dbReference type="SMART" id="SM00448">
    <property type="entry name" value="REC"/>
    <property type="match status" value="1"/>
</dbReference>
<feature type="modified residue" description="4-aspartylphosphate" evidence="2">
    <location>
        <position position="54"/>
    </location>
</feature>
<dbReference type="PANTHER" id="PTHR37299">
    <property type="entry name" value="TRANSCRIPTIONAL REGULATOR-RELATED"/>
    <property type="match status" value="1"/>
</dbReference>
<dbReference type="PANTHER" id="PTHR37299:SF1">
    <property type="entry name" value="STAGE 0 SPORULATION PROTEIN A HOMOLOG"/>
    <property type="match status" value="1"/>
</dbReference>
<feature type="domain" description="HTH LytTR-type" evidence="4">
    <location>
        <begin position="136"/>
        <end position="240"/>
    </location>
</feature>
<gene>
    <name evidence="5" type="ORF">SAMN05660429_00595</name>
</gene>
<reference evidence="5 6" key="1">
    <citation type="submission" date="2016-10" db="EMBL/GenBank/DDBJ databases">
        <authorList>
            <person name="de Groot N.N."/>
        </authorList>
    </citation>
    <scope>NUCLEOTIDE SEQUENCE [LARGE SCALE GENOMIC DNA]</scope>
    <source>
        <strain evidence="5 6">DSM 19706</strain>
    </source>
</reference>
<sequence length="240" mass="27412">MISAMIVEDSRLARLELKEQLKSIPWISLVAEADNISDAAMRFAQYKPDLIFLDIDLPDGTGFDFLTQLEVAPKVIFTTAYQEFALQAFEKNAVDYLLKPYTSARLLEACERLDLAKLNGTQSLEPSDTLTAQSQFFVKDGTKCWLIKLSQVERFESMGNYTRVHFEGNHPMVYRSLSQIEKKLPSDKFFRVNRQNIVQLSYVENVEQCSSGALEITLVSGEKVEISRRQASIFRELYSL</sequence>
<dbReference type="SMART" id="SM00850">
    <property type="entry name" value="LytTR"/>
    <property type="match status" value="1"/>
</dbReference>
<name>A0A1H9ZUN0_THASX</name>
<evidence type="ECO:0000313" key="6">
    <source>
        <dbReference type="Proteomes" id="UP000199308"/>
    </source>
</evidence>
<protein>
    <submittedName>
        <fullName evidence="5">Two component transcriptional regulator, LytTR family</fullName>
    </submittedName>
</protein>
<dbReference type="PROSITE" id="PS50930">
    <property type="entry name" value="HTH_LYTTR"/>
    <property type="match status" value="1"/>
</dbReference>
<proteinExistence type="predicted"/>
<evidence type="ECO:0000256" key="1">
    <source>
        <dbReference type="ARBA" id="ARBA00023012"/>
    </source>
</evidence>
<evidence type="ECO:0000259" key="4">
    <source>
        <dbReference type="PROSITE" id="PS50930"/>
    </source>
</evidence>
<dbReference type="STRING" id="349064.SAMN05660429_00595"/>
<evidence type="ECO:0000256" key="2">
    <source>
        <dbReference type="PROSITE-ProRule" id="PRU00169"/>
    </source>
</evidence>
<dbReference type="Pfam" id="PF00072">
    <property type="entry name" value="Response_reg"/>
    <property type="match status" value="1"/>
</dbReference>
<evidence type="ECO:0000259" key="3">
    <source>
        <dbReference type="PROSITE" id="PS50110"/>
    </source>
</evidence>
<dbReference type="InterPro" id="IPR011006">
    <property type="entry name" value="CheY-like_superfamily"/>
</dbReference>
<keyword evidence="1" id="KW-0902">Two-component regulatory system</keyword>
<dbReference type="SUPFAM" id="SSF52172">
    <property type="entry name" value="CheY-like"/>
    <property type="match status" value="1"/>
</dbReference>
<evidence type="ECO:0000313" key="5">
    <source>
        <dbReference type="EMBL" id="SES85451.1"/>
    </source>
</evidence>
<dbReference type="Proteomes" id="UP000199308">
    <property type="component" value="Unassembled WGS sequence"/>
</dbReference>
<dbReference type="Gene3D" id="2.40.50.1020">
    <property type="entry name" value="LytTr DNA-binding domain"/>
    <property type="match status" value="1"/>
</dbReference>
<keyword evidence="6" id="KW-1185">Reference proteome</keyword>
<dbReference type="GO" id="GO:0003677">
    <property type="term" value="F:DNA binding"/>
    <property type="evidence" value="ECO:0007669"/>
    <property type="project" value="InterPro"/>
</dbReference>
<dbReference type="GO" id="GO:0000156">
    <property type="term" value="F:phosphorelay response regulator activity"/>
    <property type="evidence" value="ECO:0007669"/>
    <property type="project" value="InterPro"/>
</dbReference>
<dbReference type="OrthoDB" id="236568at2"/>
<dbReference type="EMBL" id="FOHK01000002">
    <property type="protein sequence ID" value="SES85451.1"/>
    <property type="molecule type" value="Genomic_DNA"/>
</dbReference>
<dbReference type="RefSeq" id="WP_093327553.1">
    <property type="nucleotide sequence ID" value="NZ_AP027363.1"/>
</dbReference>
<dbReference type="InterPro" id="IPR007492">
    <property type="entry name" value="LytTR_DNA-bd_dom"/>
</dbReference>
<organism evidence="5 6">
    <name type="scientific">Thalassotalea agarivorans</name>
    <name type="common">Thalassomonas agarivorans</name>
    <dbReference type="NCBI Taxonomy" id="349064"/>
    <lineage>
        <taxon>Bacteria</taxon>
        <taxon>Pseudomonadati</taxon>
        <taxon>Pseudomonadota</taxon>
        <taxon>Gammaproteobacteria</taxon>
        <taxon>Alteromonadales</taxon>
        <taxon>Colwelliaceae</taxon>
        <taxon>Thalassotalea</taxon>
    </lineage>
</organism>